<dbReference type="Pfam" id="PF06605">
    <property type="entry name" value="Prophage_tail"/>
    <property type="match status" value="1"/>
</dbReference>
<evidence type="ECO:0000259" key="2">
    <source>
        <dbReference type="PROSITE" id="PS51688"/>
    </source>
</evidence>
<evidence type="ECO:0000313" key="4">
    <source>
        <dbReference type="Proteomes" id="UP000501374"/>
    </source>
</evidence>
<proteinExistence type="predicted"/>
<gene>
    <name evidence="3" type="ORF">EVG22_24180</name>
</gene>
<dbReference type="Proteomes" id="UP000501374">
    <property type="component" value="Chromosome"/>
</dbReference>
<dbReference type="NCBIfam" id="TIGR01665">
    <property type="entry name" value="put_anti_recept"/>
    <property type="match status" value="1"/>
</dbReference>
<organism evidence="3 4">
    <name type="scientific">Bacillus thuringiensis serovar andalousiensis</name>
    <dbReference type="NCBI Taxonomy" id="257985"/>
    <lineage>
        <taxon>Bacteria</taxon>
        <taxon>Bacillati</taxon>
        <taxon>Bacillota</taxon>
        <taxon>Bacilli</taxon>
        <taxon>Bacillales</taxon>
        <taxon>Bacillaceae</taxon>
        <taxon>Bacillus</taxon>
        <taxon>Bacillus cereus group</taxon>
    </lineage>
</organism>
<accession>A0A6H0TLX0</accession>
<dbReference type="InterPro" id="IPR030392">
    <property type="entry name" value="S74_ICA"/>
</dbReference>
<evidence type="ECO:0000313" key="3">
    <source>
        <dbReference type="EMBL" id="QIW21335.1"/>
    </source>
</evidence>
<dbReference type="EMBL" id="CP035727">
    <property type="protein sequence ID" value="QIW21335.1"/>
    <property type="molecule type" value="Genomic_DNA"/>
</dbReference>
<reference evidence="4" key="1">
    <citation type="submission" date="2019-02" db="EMBL/GenBank/DDBJ databases">
        <title>Structural and Functional analysis of Lanthipeptide from Bacillus thuringiensis serovar andalousiensis B23193.</title>
        <authorList>
            <person name="Andreeva J.V."/>
            <person name="Grigoreva A."/>
        </authorList>
    </citation>
    <scope>NUCLEOTIDE SEQUENCE [LARGE SCALE GENOMIC DNA]</scope>
    <source>
        <strain evidence="4">B23193</strain>
    </source>
</reference>
<name>A0A6H0TLX0_BACTU</name>
<sequence length="1756" mass="194301">MRKQATGDLHIVDFKSQRVVDVIQTKDYLSDKRSWQVQNSVDMIDIVFQEGTKYTPLLQQQNLILKQANSGQVIPYVITEVERDSQTRTMTVYAQGEWTLLDKDNYFAPQELKSMTAREMMNFALKGTDYVVGDIEIPGTRSTKLDTFMSPLQVLNQVRGLFGKCELNYRVTIAGSGIHTRYVDLLERKGRDTSKEITIGKDLQGVTRTENSEGIVTALIPFVMGKDADGNEALVTIESVNNGSIFLSDDEAFQRWNINGKHRYGFYTPETETDNMTPARLLSLAKTEIKKRIDSNVSYEVDVVDISQVEGFTHEKIYEGDTIRIIDDGFNPSLYLEARAIGGEESHKDPRTGKYTFGNYREIVDPNDALRRMYQKMLSAIRDKVPQDLFDELQNKVNEQDQAIEDAKKAAEQAEKESKIAKDLAEATVEYVEQNSANVIEQPTAPTEGLKDGKTIWVNNSDPNNKVMYLWSGGQWTRITPDTGELEKATADLQQEVEAVEQEISDIQIDINSKVDQTWLDEEMKKKANTDDIYTKDYVDKNLVGKQIYETDKQANIKAFSDMNTKYEQTAEALKLTATKEELKQTDQNVTNVTKTVNEVKISADENSKKIEKVEGDFKNMKIGSVNLAIESEFICDVKNATANYSSIKTLKTSSKVNFRNKKVTLSYILTGNITGKGTNPWTGAEIVVRYADDEAQYLSIRRDASAIGTTWSDALQSQTFTIKDKDVKSLMITTGSRDVFGNINISHVQLEEGTIPTAWSPATEESVSTGDFTKTTNEITQKVDSNTAKITKVESSFTNANYLVQSSANKEFPEFAGDIGGHMIGRGTVSFENDYAKILSADGLDSFYQIGNYKMTDLRGFEPGKEYTLSADLASNSGFAHLVVFQSNGTGWAESDSIAVKTSDTSFVRGSLTFKIKADAKGIILRIRFPMSANSTGKYMCFKNVKLEDGSIPTRWIPAGIDEATFKKTTNEIKQTVDSNTATISSLNQSVGSLSSKTNSIQQTIDKNSQTITMLTQTQGQHGNIIQQNTSDITQLNNQIKSKVSDTQMQEYVGGLGSTNLLFNAAFEDRVINASTGVITSRTPSVAKWGIWTNGTNFKATPESARNHDSFNSVKLETTGLTVNTPTSIYQPASSQANSGDHVFSAWFYTDNKALLDGGAYMEVAYYNGGTWVASKSVQLLPLLSNNSWVFVSATLPAPDAAHNAVRGAVTINRNGRLWVSQPQLQKGQTPSTFMENPKDYANYDQLVGEIAKKVATSDFNNKVTQMETSINQQSNRIDLKAEATSVYTKTEANGQFGSKAIVESHTTQLSLMSTEISLRVKSGEIASAINQTAQSVLIQASKIYLDGYIEAKHLKAQTLQGVTIQTAPQGSGANQIRLNAQNMTLYGSNQARGYFGFINRSDSNIQSALILGNDYASSGTLNGSLVIDQTTINGSQWTNSVASIGVATGRSGNDILKSSYINFYRYDGAMQINSVGDMSLTNTNGNISLTASSTGGTTGFITLSASKDIYFTAKRGYFNFYTSDNKSFPALIIKDLAPTNQGDVDFLFANQLMFRVARHPDYVGDGLQIKNGTGTSWANMMLGVLKTMGNIGCDANVYAKNFINTSTRKVKTNVEDLPFSALKKVNSVRIKQYNLISDVEKYNAGEIDVLPVNYGMIAEDTDEVFTTREKDAVSLYGSVSITMQAVQELDWKTDNMQCDMGMLKQELEAEKLDKAYIENQLSELKVLVNSQEDRIVKLEELLLQQLINKTPEQP</sequence>
<dbReference type="InterPro" id="IPR010572">
    <property type="entry name" value="Tail_dom"/>
</dbReference>
<feature type="coiled-coil region" evidence="1">
    <location>
        <begin position="390"/>
        <end position="424"/>
    </location>
</feature>
<dbReference type="PROSITE" id="PS51688">
    <property type="entry name" value="ICA"/>
    <property type="match status" value="1"/>
</dbReference>
<dbReference type="RefSeq" id="WP_172555163.1">
    <property type="nucleotide sequence ID" value="NZ_CP035727.2"/>
</dbReference>
<dbReference type="InterPro" id="IPR007119">
    <property type="entry name" value="Phage_tail_spike_N"/>
</dbReference>
<keyword evidence="1" id="KW-0175">Coiled coil</keyword>
<feature type="coiled-coil region" evidence="1">
    <location>
        <begin position="483"/>
        <end position="510"/>
    </location>
</feature>
<protein>
    <submittedName>
        <fullName evidence="3">Phage tail protein</fullName>
    </submittedName>
</protein>
<dbReference type="Pfam" id="PF13884">
    <property type="entry name" value="Peptidase_S74"/>
    <property type="match status" value="1"/>
</dbReference>
<feature type="domain" description="Peptidase S74" evidence="2">
    <location>
        <begin position="1608"/>
        <end position="1744"/>
    </location>
</feature>
<evidence type="ECO:0000256" key="1">
    <source>
        <dbReference type="SAM" id="Coils"/>
    </source>
</evidence>
<dbReference type="Gene3D" id="1.20.5.340">
    <property type="match status" value="1"/>
</dbReference>